<dbReference type="EMBL" id="JACEFI010000016">
    <property type="protein sequence ID" value="KAH0594335.1"/>
    <property type="molecule type" value="Genomic_DNA"/>
</dbReference>
<keyword evidence="3" id="KW-1185">Reference proteome</keyword>
<reference evidence="2 3" key="1">
    <citation type="submission" date="2020-07" db="EMBL/GenBank/DDBJ databases">
        <title>Metarhizium humberi genome.</title>
        <authorList>
            <person name="Lysoe E."/>
        </authorList>
    </citation>
    <scope>NUCLEOTIDE SEQUENCE [LARGE SCALE GENOMIC DNA]</scope>
    <source>
        <strain evidence="2 3">ESALQ1638</strain>
    </source>
</reference>
<dbReference type="AlphaFoldDB" id="A0A9P8M5V6"/>
<organism evidence="2 3">
    <name type="scientific">Metarhizium humberi</name>
    <dbReference type="NCBI Taxonomy" id="2596975"/>
    <lineage>
        <taxon>Eukaryota</taxon>
        <taxon>Fungi</taxon>
        <taxon>Dikarya</taxon>
        <taxon>Ascomycota</taxon>
        <taxon>Pezizomycotina</taxon>
        <taxon>Sordariomycetes</taxon>
        <taxon>Hypocreomycetidae</taxon>
        <taxon>Hypocreales</taxon>
        <taxon>Clavicipitaceae</taxon>
        <taxon>Metarhizium</taxon>
    </lineage>
</organism>
<feature type="region of interest" description="Disordered" evidence="1">
    <location>
        <begin position="21"/>
        <end position="56"/>
    </location>
</feature>
<comment type="caution">
    <text evidence="2">The sequence shown here is derived from an EMBL/GenBank/DDBJ whole genome shotgun (WGS) entry which is preliminary data.</text>
</comment>
<feature type="region of interest" description="Disordered" evidence="1">
    <location>
        <begin position="93"/>
        <end position="132"/>
    </location>
</feature>
<evidence type="ECO:0000313" key="2">
    <source>
        <dbReference type="EMBL" id="KAH0594335.1"/>
    </source>
</evidence>
<gene>
    <name evidence="2" type="ORF">MHUMG1_07683</name>
</gene>
<dbReference type="Proteomes" id="UP000764110">
    <property type="component" value="Unassembled WGS sequence"/>
</dbReference>
<accession>A0A9P8M5V6</accession>
<proteinExistence type="predicted"/>
<sequence>MLPTANRRLIHLETATVPQGLEGARPLGQEGLGLADLDDFPRGHDDDDVAGPQDVEPVGDLDDGPAAQVVPDGGAHGVVGPRVDAARRLVEKHDGAAAGAQQRPREEEQLRLPRRQAQRGHVGVEPSAACDGRPHARLAEGLLERGVGVPPEGVEVTPRRAAQPHAVLGQGREPPAHRVPREKGQVLRVNGDAAPANVEQLRERQDERRLAAAGWCLSEWGFSSEICFLKRATYLPERPHTPTF</sequence>
<protein>
    <submittedName>
        <fullName evidence="2">Uncharacterized protein</fullName>
    </submittedName>
</protein>
<name>A0A9P8M5V6_9HYPO</name>
<evidence type="ECO:0000256" key="1">
    <source>
        <dbReference type="SAM" id="MobiDB-lite"/>
    </source>
</evidence>
<evidence type="ECO:0000313" key="3">
    <source>
        <dbReference type="Proteomes" id="UP000764110"/>
    </source>
</evidence>